<organism evidence="2 3">
    <name type="scientific">Candidatus Buchananbacteria bacterium RIFCSPHIGHO2_02_FULL_56_16</name>
    <dbReference type="NCBI Taxonomy" id="1797542"/>
    <lineage>
        <taxon>Bacteria</taxon>
        <taxon>Candidatus Buchananiibacteriota</taxon>
    </lineage>
</organism>
<dbReference type="EMBL" id="MHIL01000038">
    <property type="protein sequence ID" value="OGY49968.1"/>
    <property type="molecule type" value="Genomic_DNA"/>
</dbReference>
<evidence type="ECO:0000313" key="3">
    <source>
        <dbReference type="Proteomes" id="UP000177310"/>
    </source>
</evidence>
<proteinExistence type="predicted"/>
<gene>
    <name evidence="2" type="ORF">A3J59_00930</name>
</gene>
<feature type="transmembrane region" description="Helical" evidence="1">
    <location>
        <begin position="336"/>
        <end position="355"/>
    </location>
</feature>
<evidence type="ECO:0000256" key="1">
    <source>
        <dbReference type="SAM" id="Phobius"/>
    </source>
</evidence>
<feature type="transmembrane region" description="Helical" evidence="1">
    <location>
        <begin position="384"/>
        <end position="407"/>
    </location>
</feature>
<feature type="transmembrane region" description="Helical" evidence="1">
    <location>
        <begin position="139"/>
        <end position="157"/>
    </location>
</feature>
<feature type="transmembrane region" description="Helical" evidence="1">
    <location>
        <begin position="209"/>
        <end position="226"/>
    </location>
</feature>
<feature type="transmembrane region" description="Helical" evidence="1">
    <location>
        <begin position="283"/>
        <end position="300"/>
    </location>
</feature>
<keyword evidence="1" id="KW-1133">Transmembrane helix</keyword>
<feature type="transmembrane region" description="Helical" evidence="1">
    <location>
        <begin position="38"/>
        <end position="55"/>
    </location>
</feature>
<feature type="transmembrane region" description="Helical" evidence="1">
    <location>
        <begin position="437"/>
        <end position="454"/>
    </location>
</feature>
<dbReference type="STRING" id="1797542.A3J59_00930"/>
<feature type="transmembrane region" description="Helical" evidence="1">
    <location>
        <begin position="233"/>
        <end position="252"/>
    </location>
</feature>
<reference evidence="2 3" key="1">
    <citation type="journal article" date="2016" name="Nat. Commun.">
        <title>Thousands of microbial genomes shed light on interconnected biogeochemical processes in an aquifer system.</title>
        <authorList>
            <person name="Anantharaman K."/>
            <person name="Brown C.T."/>
            <person name="Hug L.A."/>
            <person name="Sharon I."/>
            <person name="Castelle C.J."/>
            <person name="Probst A.J."/>
            <person name="Thomas B.C."/>
            <person name="Singh A."/>
            <person name="Wilkins M.J."/>
            <person name="Karaoz U."/>
            <person name="Brodie E.L."/>
            <person name="Williams K.H."/>
            <person name="Hubbard S.S."/>
            <person name="Banfield J.F."/>
        </authorList>
    </citation>
    <scope>NUCLEOTIDE SEQUENCE [LARGE SCALE GENOMIC DNA]</scope>
</reference>
<feature type="transmembrane region" description="Helical" evidence="1">
    <location>
        <begin position="306"/>
        <end position="324"/>
    </location>
</feature>
<feature type="transmembrane region" description="Helical" evidence="1">
    <location>
        <begin position="414"/>
        <end position="431"/>
    </location>
</feature>
<feature type="transmembrane region" description="Helical" evidence="1">
    <location>
        <begin position="67"/>
        <end position="86"/>
    </location>
</feature>
<dbReference type="AlphaFoldDB" id="A0A1G1YCA1"/>
<accession>A0A1G1YCA1</accession>
<evidence type="ECO:0000313" key="2">
    <source>
        <dbReference type="EMBL" id="OGY49968.1"/>
    </source>
</evidence>
<dbReference type="Proteomes" id="UP000177310">
    <property type="component" value="Unassembled WGS sequence"/>
</dbReference>
<sequence length="472" mass="53957">MDLTRLSNQTSRLIYLVLAHFLILLAYAASNGLLLHQVQLWLLFFSWLLLMMSLFKKSILYASVFQNPLEMLLLVNLVSFVLFYFFDNGIYLQSIQASANIILLKFVAISLFLLYFISFKLKGDNFFSALMLHLAKHKFTYLVVLAVILRLAVIFYSPTPAGDAYWSLKEGAYDLISGKNPYGQEFSHSYSPESCQAIFGYSDCKNDTYPYLPATILITAFFQLIFGDVRFTLLLAQLGMAVIVYLLLRQPFSRRDTIPQLVTLLVLYLPLSIFIVEQSWIDPLSIFLLYLFVYLLIGGYRFLPYSLFGIFLAINQFSLIFLIFLLRFKGISVKKFLLAIGIFSLISVPFAVWGFKDFINDTIVYHLTYQAPLASLSFNSLTKIFFYTDIPLFITVPIILAVLIFLLLRAPRGILGTIQASLIVLFTLFLMRQGLANYYYSIACGIVLLITLELRQIALSNLENNKTGLKER</sequence>
<feature type="transmembrane region" description="Helical" evidence="1">
    <location>
        <begin position="258"/>
        <end position="276"/>
    </location>
</feature>
<name>A0A1G1YCA1_9BACT</name>
<protein>
    <recommendedName>
        <fullName evidence="4">Glycosyltransferase RgtA/B/C/D-like domain-containing protein</fullName>
    </recommendedName>
</protein>
<feature type="transmembrane region" description="Helical" evidence="1">
    <location>
        <begin position="98"/>
        <end position="118"/>
    </location>
</feature>
<keyword evidence="1" id="KW-0472">Membrane</keyword>
<keyword evidence="1" id="KW-0812">Transmembrane</keyword>
<evidence type="ECO:0008006" key="4">
    <source>
        <dbReference type="Google" id="ProtNLM"/>
    </source>
</evidence>
<comment type="caution">
    <text evidence="2">The sequence shown here is derived from an EMBL/GenBank/DDBJ whole genome shotgun (WGS) entry which is preliminary data.</text>
</comment>